<evidence type="ECO:0000259" key="1">
    <source>
        <dbReference type="PROSITE" id="PS50181"/>
    </source>
</evidence>
<gene>
    <name evidence="2" type="ORF">BDU57DRAFT_511236</name>
</gene>
<dbReference type="SUPFAM" id="SSF81383">
    <property type="entry name" value="F-box domain"/>
    <property type="match status" value="1"/>
</dbReference>
<feature type="domain" description="F-box" evidence="1">
    <location>
        <begin position="1"/>
        <end position="47"/>
    </location>
</feature>
<reference evidence="2" key="1">
    <citation type="journal article" date="2020" name="Stud. Mycol.">
        <title>101 Dothideomycetes genomes: a test case for predicting lifestyles and emergence of pathogens.</title>
        <authorList>
            <person name="Haridas S."/>
            <person name="Albert R."/>
            <person name="Binder M."/>
            <person name="Bloem J."/>
            <person name="Labutti K."/>
            <person name="Salamov A."/>
            <person name="Andreopoulos B."/>
            <person name="Baker S."/>
            <person name="Barry K."/>
            <person name="Bills G."/>
            <person name="Bluhm B."/>
            <person name="Cannon C."/>
            <person name="Castanera R."/>
            <person name="Culley D."/>
            <person name="Daum C."/>
            <person name="Ezra D."/>
            <person name="Gonzalez J."/>
            <person name="Henrissat B."/>
            <person name="Kuo A."/>
            <person name="Liang C."/>
            <person name="Lipzen A."/>
            <person name="Lutzoni F."/>
            <person name="Magnuson J."/>
            <person name="Mondo S."/>
            <person name="Nolan M."/>
            <person name="Ohm R."/>
            <person name="Pangilinan J."/>
            <person name="Park H.-J."/>
            <person name="Ramirez L."/>
            <person name="Alfaro M."/>
            <person name="Sun H."/>
            <person name="Tritt A."/>
            <person name="Yoshinaga Y."/>
            <person name="Zwiers L.-H."/>
            <person name="Turgeon B."/>
            <person name="Goodwin S."/>
            <person name="Spatafora J."/>
            <person name="Crous P."/>
            <person name="Grigoriev I."/>
        </authorList>
    </citation>
    <scope>NUCLEOTIDE SEQUENCE</scope>
    <source>
        <strain evidence="2">HMLAC05119</strain>
    </source>
</reference>
<dbReference type="PROSITE" id="PS50181">
    <property type="entry name" value="FBOX"/>
    <property type="match status" value="1"/>
</dbReference>
<dbReference type="OrthoDB" id="5139943at2759"/>
<sequence length="450" mass="51151">MATLLSLPNELLQQVASYLPFASLLNLQRLSRRLHGICNDRLVLQGIAQHCFSNTRGAKESLLRVLAASNRNDLDPSQLEWLEGGSVLADASIDEAKYLAYAAQRCTEAVLIQPPANQKEWASHLSPWNTSFDISEWLPQLLALHHPATLALEPDAFLRPICEVHQRRLHTRNESISDPSATPDEQRAEFINLHFVICYVTLQRLGNTRDYTETTRQFENYFCPSSTNHDTALATANNFRETIRLLCDHVTDYPHEDIASSQSQAFSWILPLMLQIAVQFPLAIREHGPLPKSTKIPFQTFMEIRSLYPAGGSFSTCHLQKTTSPDFLTGKWIGYYTDERQSRGLSQPTTRYDPPMVDVQIVARKPLEHELNTEAISAKIDLQSRGFDAHGEFTLEGQVSFKGEVTLVKQYIFAGWTWRWSGCITPFGIVGDWSGRRYGGHFWIWKVEWC</sequence>
<proteinExistence type="predicted"/>
<evidence type="ECO:0000313" key="2">
    <source>
        <dbReference type="EMBL" id="KAF1922085.1"/>
    </source>
</evidence>
<keyword evidence="3" id="KW-1185">Reference proteome</keyword>
<dbReference type="InterPro" id="IPR036047">
    <property type="entry name" value="F-box-like_dom_sf"/>
</dbReference>
<dbReference type="Gene3D" id="1.20.1280.50">
    <property type="match status" value="1"/>
</dbReference>
<dbReference type="CDD" id="cd09917">
    <property type="entry name" value="F-box_SF"/>
    <property type="match status" value="1"/>
</dbReference>
<dbReference type="Proteomes" id="UP000800096">
    <property type="component" value="Unassembled WGS sequence"/>
</dbReference>
<dbReference type="Pfam" id="PF12937">
    <property type="entry name" value="F-box-like"/>
    <property type="match status" value="1"/>
</dbReference>
<dbReference type="AlphaFoldDB" id="A0A6A5R1Y5"/>
<protein>
    <recommendedName>
        <fullName evidence="1">F-box domain-containing protein</fullName>
    </recommendedName>
</protein>
<dbReference type="SMART" id="SM00256">
    <property type="entry name" value="FBOX"/>
    <property type="match status" value="1"/>
</dbReference>
<dbReference type="EMBL" id="ML979132">
    <property type="protein sequence ID" value="KAF1922085.1"/>
    <property type="molecule type" value="Genomic_DNA"/>
</dbReference>
<organism evidence="2 3">
    <name type="scientific">Ampelomyces quisqualis</name>
    <name type="common">Powdery mildew agent</name>
    <dbReference type="NCBI Taxonomy" id="50730"/>
    <lineage>
        <taxon>Eukaryota</taxon>
        <taxon>Fungi</taxon>
        <taxon>Dikarya</taxon>
        <taxon>Ascomycota</taxon>
        <taxon>Pezizomycotina</taxon>
        <taxon>Dothideomycetes</taxon>
        <taxon>Pleosporomycetidae</taxon>
        <taxon>Pleosporales</taxon>
        <taxon>Pleosporineae</taxon>
        <taxon>Phaeosphaeriaceae</taxon>
        <taxon>Ampelomyces</taxon>
    </lineage>
</organism>
<evidence type="ECO:0000313" key="3">
    <source>
        <dbReference type="Proteomes" id="UP000800096"/>
    </source>
</evidence>
<dbReference type="InterPro" id="IPR001810">
    <property type="entry name" value="F-box_dom"/>
</dbReference>
<name>A0A6A5R1Y5_AMPQU</name>
<accession>A0A6A5R1Y5</accession>